<keyword evidence="2" id="KW-1133">Transmembrane helix</keyword>
<keyword evidence="3" id="KW-1185">Reference proteome</keyword>
<dbReference type="Proteomes" id="UP000025227">
    <property type="component" value="Unplaced"/>
</dbReference>
<evidence type="ECO:0000313" key="3">
    <source>
        <dbReference type="Proteomes" id="UP000025227"/>
    </source>
</evidence>
<dbReference type="WBParaSite" id="HCON_00140490-00001">
    <property type="protein sequence ID" value="HCON_00140490-00001"/>
    <property type="gene ID" value="HCON_00140490"/>
</dbReference>
<name>A0A7I4YVR7_HAECO</name>
<keyword evidence="2" id="KW-0472">Membrane</keyword>
<evidence type="ECO:0000313" key="4">
    <source>
        <dbReference type="WBParaSite" id="HCON_00140490-00001"/>
    </source>
</evidence>
<feature type="region of interest" description="Disordered" evidence="1">
    <location>
        <begin position="80"/>
        <end position="99"/>
    </location>
</feature>
<organism evidence="3 4">
    <name type="scientific">Haemonchus contortus</name>
    <name type="common">Barber pole worm</name>
    <dbReference type="NCBI Taxonomy" id="6289"/>
    <lineage>
        <taxon>Eukaryota</taxon>
        <taxon>Metazoa</taxon>
        <taxon>Ecdysozoa</taxon>
        <taxon>Nematoda</taxon>
        <taxon>Chromadorea</taxon>
        <taxon>Rhabditida</taxon>
        <taxon>Rhabditina</taxon>
        <taxon>Rhabditomorpha</taxon>
        <taxon>Strongyloidea</taxon>
        <taxon>Trichostrongylidae</taxon>
        <taxon>Haemonchus</taxon>
    </lineage>
</organism>
<reference evidence="4" key="1">
    <citation type="submission" date="2020-12" db="UniProtKB">
        <authorList>
            <consortium name="WormBaseParasite"/>
        </authorList>
    </citation>
    <scope>IDENTIFICATION</scope>
    <source>
        <strain evidence="4">MHco3</strain>
    </source>
</reference>
<dbReference type="OrthoDB" id="5851466at2759"/>
<dbReference type="AlphaFoldDB" id="A0A7I4YVR7"/>
<evidence type="ECO:0000256" key="1">
    <source>
        <dbReference type="SAM" id="MobiDB-lite"/>
    </source>
</evidence>
<feature type="transmembrane region" description="Helical" evidence="2">
    <location>
        <begin position="29"/>
        <end position="48"/>
    </location>
</feature>
<evidence type="ECO:0000256" key="2">
    <source>
        <dbReference type="SAM" id="Phobius"/>
    </source>
</evidence>
<feature type="compositionally biased region" description="Polar residues" evidence="1">
    <location>
        <begin position="88"/>
        <end position="99"/>
    </location>
</feature>
<keyword evidence="2" id="KW-0812">Transmembrane</keyword>
<protein>
    <submittedName>
        <fullName evidence="4">Prepilin-type N-terminal cleavage/methylation domain-containing protein</fullName>
    </submittedName>
</protein>
<accession>A0A7I4YVR7</accession>
<proteinExistence type="predicted"/>
<sequence>MPSETREGWLGEKLVECRHSDYGYTIVEWILMITVIVLSVVICLAAYYKRVYTDGYYQLELLADTLPSVEMVKRYNRYKDSDEDDKVQNTQPSIRSQDK</sequence>